<protein>
    <recommendedName>
        <fullName evidence="8">Solute carrier organic anion transporter family member</fullName>
    </recommendedName>
</protein>
<gene>
    <name evidence="11" type="primary">SLCO1C1</name>
    <name evidence="11" type="ORF">Tcan_03855</name>
</gene>
<evidence type="ECO:0000313" key="11">
    <source>
        <dbReference type="EMBL" id="KHN74881.1"/>
    </source>
</evidence>
<evidence type="ECO:0000256" key="1">
    <source>
        <dbReference type="ARBA" id="ARBA00004651"/>
    </source>
</evidence>
<keyword evidence="8" id="KW-0813">Transport</keyword>
<dbReference type="SUPFAM" id="SSF103473">
    <property type="entry name" value="MFS general substrate transporter"/>
    <property type="match status" value="1"/>
</dbReference>
<dbReference type="OMA" id="NFAPICG"/>
<keyword evidence="5 8" id="KW-1133">Transmembrane helix</keyword>
<dbReference type="Pfam" id="PF03137">
    <property type="entry name" value="OATP"/>
    <property type="match status" value="2"/>
</dbReference>
<dbReference type="InterPro" id="IPR002350">
    <property type="entry name" value="Kazal_dom"/>
</dbReference>
<feature type="transmembrane region" description="Helical" evidence="8">
    <location>
        <begin position="300"/>
        <end position="324"/>
    </location>
</feature>
<evidence type="ECO:0000256" key="2">
    <source>
        <dbReference type="ARBA" id="ARBA00009657"/>
    </source>
</evidence>
<keyword evidence="12" id="KW-1185">Reference proteome</keyword>
<dbReference type="GO" id="GO:0043252">
    <property type="term" value="P:sodium-independent organic anion transport"/>
    <property type="evidence" value="ECO:0007669"/>
    <property type="project" value="TreeGrafter"/>
</dbReference>
<dbReference type="InterPro" id="IPR004156">
    <property type="entry name" value="OATP"/>
</dbReference>
<evidence type="ECO:0000256" key="7">
    <source>
        <dbReference type="ARBA" id="ARBA00023157"/>
    </source>
</evidence>
<evidence type="ECO:0000313" key="12">
    <source>
        <dbReference type="Proteomes" id="UP000031036"/>
    </source>
</evidence>
<feature type="domain" description="Kazal-like" evidence="10">
    <location>
        <begin position="546"/>
        <end position="604"/>
    </location>
</feature>
<feature type="transmembrane region" description="Helical" evidence="8">
    <location>
        <begin position="619"/>
        <end position="647"/>
    </location>
</feature>
<feature type="transmembrane region" description="Helical" evidence="8">
    <location>
        <begin position="659"/>
        <end position="681"/>
    </location>
</feature>
<dbReference type="Proteomes" id="UP000031036">
    <property type="component" value="Unassembled WGS sequence"/>
</dbReference>
<keyword evidence="8" id="KW-0406">Ion transport</keyword>
<dbReference type="STRING" id="6265.A0A0B2UUV6"/>
<dbReference type="GO" id="GO:0016323">
    <property type="term" value="C:basolateral plasma membrane"/>
    <property type="evidence" value="ECO:0007669"/>
    <property type="project" value="TreeGrafter"/>
</dbReference>
<keyword evidence="6 8" id="KW-0472">Membrane</keyword>
<keyword evidence="9" id="KW-0732">Signal</keyword>
<evidence type="ECO:0000256" key="3">
    <source>
        <dbReference type="ARBA" id="ARBA00022475"/>
    </source>
</evidence>
<comment type="subcellular location">
    <subcellularLocation>
        <location evidence="1 8">Cell membrane</location>
        <topology evidence="1 8">Multi-pass membrane protein</topology>
    </subcellularLocation>
</comment>
<feature type="signal peptide" evidence="9">
    <location>
        <begin position="1"/>
        <end position="19"/>
    </location>
</feature>
<dbReference type="PANTHER" id="PTHR11388">
    <property type="entry name" value="ORGANIC ANION TRANSPORTER"/>
    <property type="match status" value="1"/>
</dbReference>
<feature type="transmembrane region" description="Helical" evidence="8">
    <location>
        <begin position="44"/>
        <end position="66"/>
    </location>
</feature>
<dbReference type="PROSITE" id="PS51465">
    <property type="entry name" value="KAZAL_2"/>
    <property type="match status" value="1"/>
</dbReference>
<feature type="transmembrane region" description="Helical" evidence="8">
    <location>
        <begin position="477"/>
        <end position="496"/>
    </location>
</feature>
<evidence type="ECO:0000256" key="5">
    <source>
        <dbReference type="ARBA" id="ARBA00022989"/>
    </source>
</evidence>
<organism evidence="11 12">
    <name type="scientific">Toxocara canis</name>
    <name type="common">Canine roundworm</name>
    <dbReference type="NCBI Taxonomy" id="6265"/>
    <lineage>
        <taxon>Eukaryota</taxon>
        <taxon>Metazoa</taxon>
        <taxon>Ecdysozoa</taxon>
        <taxon>Nematoda</taxon>
        <taxon>Chromadorea</taxon>
        <taxon>Rhabditida</taxon>
        <taxon>Spirurina</taxon>
        <taxon>Ascaridomorpha</taxon>
        <taxon>Ascaridoidea</taxon>
        <taxon>Toxocaridae</taxon>
        <taxon>Toxocara</taxon>
    </lineage>
</organism>
<evidence type="ECO:0000256" key="9">
    <source>
        <dbReference type="SAM" id="SignalP"/>
    </source>
</evidence>
<accession>A0A0B2UUV6</accession>
<evidence type="ECO:0000256" key="4">
    <source>
        <dbReference type="ARBA" id="ARBA00022692"/>
    </source>
</evidence>
<proteinExistence type="inferred from homology"/>
<comment type="caution">
    <text evidence="11">The sequence shown here is derived from an EMBL/GenBank/DDBJ whole genome shotgun (WGS) entry which is preliminary data.</text>
</comment>
<dbReference type="Gene3D" id="1.20.1250.20">
    <property type="entry name" value="MFS general substrate transporter like domains"/>
    <property type="match status" value="1"/>
</dbReference>
<dbReference type="PANTHER" id="PTHR11388:SF76">
    <property type="entry name" value="SOLUTE CARRIER ORGANIC ANION TRANSPORTER FAMILY MEMBER"/>
    <property type="match status" value="1"/>
</dbReference>
<name>A0A0B2UUV6_TOXCA</name>
<dbReference type="GO" id="GO:0006811">
    <property type="term" value="P:monoatomic ion transport"/>
    <property type="evidence" value="ECO:0007669"/>
    <property type="project" value="UniProtKB-KW"/>
</dbReference>
<dbReference type="OrthoDB" id="5062115at2759"/>
<feature type="transmembrane region" description="Helical" evidence="8">
    <location>
        <begin position="73"/>
        <end position="95"/>
    </location>
</feature>
<evidence type="ECO:0000256" key="6">
    <source>
        <dbReference type="ARBA" id="ARBA00023136"/>
    </source>
</evidence>
<keyword evidence="7" id="KW-1015">Disulfide bond</keyword>
<dbReference type="NCBIfam" id="TIGR00805">
    <property type="entry name" value="oat"/>
    <property type="match status" value="1"/>
</dbReference>
<dbReference type="GO" id="GO:0015347">
    <property type="term" value="F:sodium-independent organic anion transmembrane transporter activity"/>
    <property type="evidence" value="ECO:0007669"/>
    <property type="project" value="TreeGrafter"/>
</dbReference>
<keyword evidence="3" id="KW-1003">Cell membrane</keyword>
<comment type="similarity">
    <text evidence="2 8">Belongs to the organo anion transporter (TC 2.A.60) family.</text>
</comment>
<evidence type="ECO:0000256" key="8">
    <source>
        <dbReference type="RuleBase" id="RU362056"/>
    </source>
</evidence>
<reference evidence="11 12" key="1">
    <citation type="submission" date="2014-11" db="EMBL/GenBank/DDBJ databases">
        <title>Genetic blueprint of the zoonotic pathogen Toxocara canis.</title>
        <authorList>
            <person name="Zhu X.-Q."/>
            <person name="Korhonen P.K."/>
            <person name="Cai H."/>
            <person name="Young N.D."/>
            <person name="Nejsum P."/>
            <person name="von Samson-Himmelstjerna G."/>
            <person name="Boag P.R."/>
            <person name="Tan P."/>
            <person name="Li Q."/>
            <person name="Min J."/>
            <person name="Yang Y."/>
            <person name="Wang X."/>
            <person name="Fang X."/>
            <person name="Hall R.S."/>
            <person name="Hofmann A."/>
            <person name="Sternberg P.W."/>
            <person name="Jex A.R."/>
            <person name="Gasser R.B."/>
        </authorList>
    </citation>
    <scope>NUCLEOTIDE SEQUENCE [LARGE SCALE GENOMIC DNA]</scope>
    <source>
        <strain evidence="11">PN_DK_2014</strain>
    </source>
</reference>
<dbReference type="CDD" id="cd17336">
    <property type="entry name" value="MFS_SLCO_OATP"/>
    <property type="match status" value="1"/>
</dbReference>
<sequence>MQRIHVFLLLFSVVLFLEAIGGSYMVSAVQSIERQFQIPSKLSGFMVSAGDFGYIPTVMFIAYFGSKGNRAKWIGGGTILTAFSYILVASPNFIFPVKQPKLNLSTIESRITPSRALLQPNTSIADYINYAPIYDRLPTIMKQQLMKHFGKVYDVHRVERDLTDSITNTSVNAVLHDNLYSIDGDLISKIVNKVNAILKGNRGDEQLKELIAIYVHNRLNNSHDDVMNLKRGAIAPFSFCSKLINELRQIVKNSKCDRNMSNFGPLIVMFTAMVLLGIGRTMPWSLGVPMIDDNVKRKNLPAYFAGISFIRILGPISGFMIGSFCNKLYYTLKPPPGLTANDPTWIGAWWLGFLFVGVLLIGPSCTLFFFPAKSKRSKVVPQNGVSSEQVNDGLAVCKPEKELSFFDKHNDEERNLTAEEKFKAFRESYANVIKSKVYCGAAAGRVLDSLAFRGYMVFLPKYLENHYGIPQYKAHQFMAMFGVFGFALGTASGGYITRRFKLNGRRAALFVFIVSTINLCLFAGKIFLGCRSVVNGVGLNGIATNFNYTTTCNADCECESAPLFPVCNSKGYAYFSPCHAGCREVIVKNRDSYDLEFSSCDCSPNEILKKELCNDDCKLMVVIFFITVMVGAFAAGNGLVPGILILLRSVPPAHRSISLGLQGFLVSLLATLPSPLLWGAIFDSACLVWNQTCSGRSGSCVIYDPAVLRIRAHVTYVAIRCIAVLTDLYVVYHASNINILEEDENEDEVAPKECIALEPPRTL</sequence>
<feature type="transmembrane region" description="Helical" evidence="8">
    <location>
        <begin position="508"/>
        <end position="528"/>
    </location>
</feature>
<dbReference type="EMBL" id="JPKZ01002810">
    <property type="protein sequence ID" value="KHN74881.1"/>
    <property type="molecule type" value="Genomic_DNA"/>
</dbReference>
<dbReference type="AlphaFoldDB" id="A0A0B2UUV6"/>
<feature type="transmembrane region" description="Helical" evidence="8">
    <location>
        <begin position="260"/>
        <end position="279"/>
    </location>
</feature>
<feature type="transmembrane region" description="Helical" evidence="8">
    <location>
        <begin position="344"/>
        <end position="370"/>
    </location>
</feature>
<dbReference type="InterPro" id="IPR036259">
    <property type="entry name" value="MFS_trans_sf"/>
</dbReference>
<keyword evidence="4 8" id="KW-0812">Transmembrane</keyword>
<dbReference type="SUPFAM" id="SSF100895">
    <property type="entry name" value="Kazal-type serine protease inhibitors"/>
    <property type="match status" value="1"/>
</dbReference>
<dbReference type="InterPro" id="IPR036058">
    <property type="entry name" value="Kazal_dom_sf"/>
</dbReference>
<comment type="caution">
    <text evidence="8">Lacks conserved residue(s) required for the propagation of feature annotation.</text>
</comment>
<evidence type="ECO:0000259" key="10">
    <source>
        <dbReference type="PROSITE" id="PS51465"/>
    </source>
</evidence>
<feature type="chain" id="PRO_5002095741" description="Solute carrier organic anion transporter family member" evidence="9">
    <location>
        <begin position="20"/>
        <end position="763"/>
    </location>
</feature>